<feature type="non-terminal residue" evidence="1">
    <location>
        <position position="69"/>
    </location>
</feature>
<organism evidence="1">
    <name type="scientific">marine metagenome</name>
    <dbReference type="NCBI Taxonomy" id="408172"/>
    <lineage>
        <taxon>unclassified sequences</taxon>
        <taxon>metagenomes</taxon>
        <taxon>ecological metagenomes</taxon>
    </lineage>
</organism>
<name>A0A382KRB8_9ZZZZ</name>
<evidence type="ECO:0000313" key="1">
    <source>
        <dbReference type="EMBL" id="SVC27344.1"/>
    </source>
</evidence>
<sequence>MLDEGWTWDVINELTRLLEVDIDPDTPVKYKIKYRDGETIQKTTTYANAIKRPKDSEAYKAAVALRSGD</sequence>
<protein>
    <submittedName>
        <fullName evidence="1">Uncharacterized protein</fullName>
    </submittedName>
</protein>
<gene>
    <name evidence="1" type="ORF">METZ01_LOCUS280198</name>
</gene>
<proteinExistence type="predicted"/>
<reference evidence="1" key="1">
    <citation type="submission" date="2018-05" db="EMBL/GenBank/DDBJ databases">
        <authorList>
            <person name="Lanie J.A."/>
            <person name="Ng W.-L."/>
            <person name="Kazmierczak K.M."/>
            <person name="Andrzejewski T.M."/>
            <person name="Davidsen T.M."/>
            <person name="Wayne K.J."/>
            <person name="Tettelin H."/>
            <person name="Glass J.I."/>
            <person name="Rusch D."/>
            <person name="Podicherti R."/>
            <person name="Tsui H.-C.T."/>
            <person name="Winkler M.E."/>
        </authorList>
    </citation>
    <scope>NUCLEOTIDE SEQUENCE</scope>
</reference>
<dbReference type="AlphaFoldDB" id="A0A382KRB8"/>
<dbReference type="EMBL" id="UINC01082511">
    <property type="protein sequence ID" value="SVC27344.1"/>
    <property type="molecule type" value="Genomic_DNA"/>
</dbReference>
<accession>A0A382KRB8</accession>